<evidence type="ECO:0000256" key="9">
    <source>
        <dbReference type="ARBA" id="ARBA00023242"/>
    </source>
</evidence>
<accession>A0A9E7JV04</accession>
<dbReference type="EMBL" id="CP097506">
    <property type="protein sequence ID" value="URD94393.1"/>
    <property type="molecule type" value="Genomic_DNA"/>
</dbReference>
<keyword evidence="9" id="KW-0539">Nucleus</keyword>
<comment type="subcellular location">
    <subcellularLocation>
        <location evidence="1">Nucleus</location>
    </subcellularLocation>
</comment>
<dbReference type="GO" id="GO:0005681">
    <property type="term" value="C:spliceosomal complex"/>
    <property type="evidence" value="ECO:0007669"/>
    <property type="project" value="InterPro"/>
</dbReference>
<evidence type="ECO:0000256" key="5">
    <source>
        <dbReference type="ARBA" id="ARBA00022723"/>
    </source>
</evidence>
<dbReference type="Pfam" id="PF13297">
    <property type="entry name" value="SDE2_2C"/>
    <property type="match status" value="1"/>
</dbReference>
<evidence type="ECO:0000313" key="12">
    <source>
        <dbReference type="EMBL" id="URD94393.1"/>
    </source>
</evidence>
<proteinExistence type="inferred from homology"/>
<dbReference type="AlphaFoldDB" id="A0A9E7JV04"/>
<keyword evidence="6" id="KW-0863">Zinc-finger</keyword>
<dbReference type="InterPro" id="IPR024598">
    <property type="entry name" value="SF3a60/Prp9_C"/>
</dbReference>
<evidence type="ECO:0000256" key="4">
    <source>
        <dbReference type="ARBA" id="ARBA00022664"/>
    </source>
</evidence>
<keyword evidence="10" id="KW-0175">Coiled coil</keyword>
<keyword evidence="4" id="KW-0507">mRNA processing</keyword>
<evidence type="ECO:0000256" key="8">
    <source>
        <dbReference type="ARBA" id="ARBA00023187"/>
    </source>
</evidence>
<dbReference type="Pfam" id="PF12108">
    <property type="entry name" value="SF3a60_bindingd"/>
    <property type="match status" value="1"/>
</dbReference>
<dbReference type="InterPro" id="IPR021966">
    <property type="entry name" value="SF3a60_bindingd"/>
</dbReference>
<evidence type="ECO:0000259" key="11">
    <source>
        <dbReference type="PROSITE" id="PS50171"/>
    </source>
</evidence>
<dbReference type="Pfam" id="PF16837">
    <property type="entry name" value="SF3A3"/>
    <property type="match status" value="1"/>
</dbReference>
<comment type="similarity">
    <text evidence="2">Belongs to the SF3A3 family.</text>
</comment>
<dbReference type="Pfam" id="PF11931">
    <property type="entry name" value="SF3a60_Prp9_C"/>
    <property type="match status" value="1"/>
</dbReference>
<evidence type="ECO:0000256" key="3">
    <source>
        <dbReference type="ARBA" id="ARBA00022553"/>
    </source>
</evidence>
<name>A0A9E7JV04_9LILI</name>
<evidence type="ECO:0000313" key="13">
    <source>
        <dbReference type="Proteomes" id="UP001055439"/>
    </source>
</evidence>
<sequence>MSATVLEVTRSAHEDVERLERLIVRELQREPANNRDRLFQSHRVRHMIDVITSTTDKLIDIYEDKDNARKDEIAALGGQTASGTTNLFSAFYDRLKEIRDYHRRHPAARVVDATEEYEELLKEEPHIEFSGEEGFGRYLDMHELYNEYINSKFGETMEYTAFLDSFSQMQKVPCNLKLSRQYIEYLEHVGTEFEQLWADGKVLGWENKGSEDGLIQSQEAVIDLDYYSSVEELMEVGPEKLKEALAARGLKTGGTLQQRAERLFLTKVIEQTKENVEKKQALTYEEMEAEREEEVIQADTESDEEQQIYNPLKLPMGWDGKPIPYWLYKLHGLGQEFKCEICGNQSYWGRRAFERHFKEWRHQHGMRCLNIPNTKNFNEITSIQEAKELWEKIQERQGLSKWRPDLEEEYEDREGNIYNKKTFTDLQRQGFKKHGGVRVFSVFALGSRVKDLQRYCW</sequence>
<dbReference type="Proteomes" id="UP001055439">
    <property type="component" value="Chromosome 4"/>
</dbReference>
<keyword evidence="5" id="KW-0479">Metal-binding</keyword>
<feature type="coiled-coil region" evidence="10">
    <location>
        <begin position="273"/>
        <end position="304"/>
    </location>
</feature>
<dbReference type="InterPro" id="IPR031774">
    <property type="entry name" value="SF3A3_dom"/>
</dbReference>
<evidence type="ECO:0000256" key="7">
    <source>
        <dbReference type="ARBA" id="ARBA00022833"/>
    </source>
</evidence>
<evidence type="ECO:0000256" key="1">
    <source>
        <dbReference type="ARBA" id="ARBA00004123"/>
    </source>
</evidence>
<dbReference type="GO" id="GO:0008270">
    <property type="term" value="F:zinc ion binding"/>
    <property type="evidence" value="ECO:0007669"/>
    <property type="project" value="UniProtKB-KW"/>
</dbReference>
<organism evidence="12 13">
    <name type="scientific">Musa troglodytarum</name>
    <name type="common">fe'i banana</name>
    <dbReference type="NCBI Taxonomy" id="320322"/>
    <lineage>
        <taxon>Eukaryota</taxon>
        <taxon>Viridiplantae</taxon>
        <taxon>Streptophyta</taxon>
        <taxon>Embryophyta</taxon>
        <taxon>Tracheophyta</taxon>
        <taxon>Spermatophyta</taxon>
        <taxon>Magnoliopsida</taxon>
        <taxon>Liliopsida</taxon>
        <taxon>Zingiberales</taxon>
        <taxon>Musaceae</taxon>
        <taxon>Musa</taxon>
    </lineage>
</organism>
<protein>
    <submittedName>
        <fullName evidence="12">Splicing factor 3A subunit</fullName>
    </submittedName>
</protein>
<gene>
    <name evidence="12" type="ORF">MUK42_34153</name>
</gene>
<dbReference type="InterPro" id="IPR051421">
    <property type="entry name" value="RNA_Proc_DNA_Dmg_Regulator"/>
</dbReference>
<dbReference type="GO" id="GO:0000398">
    <property type="term" value="P:mRNA splicing, via spliceosome"/>
    <property type="evidence" value="ECO:0007669"/>
    <property type="project" value="InterPro"/>
</dbReference>
<evidence type="ECO:0000256" key="10">
    <source>
        <dbReference type="SAM" id="Coils"/>
    </source>
</evidence>
<feature type="domain" description="Matrin-type" evidence="11">
    <location>
        <begin position="337"/>
        <end position="368"/>
    </location>
</feature>
<dbReference type="PROSITE" id="PS50171">
    <property type="entry name" value="ZF_MATRIN"/>
    <property type="match status" value="1"/>
</dbReference>
<evidence type="ECO:0000256" key="2">
    <source>
        <dbReference type="ARBA" id="ARBA00008776"/>
    </source>
</evidence>
<keyword evidence="8" id="KW-0508">mRNA splicing</keyword>
<reference evidence="12" key="1">
    <citation type="submission" date="2022-05" db="EMBL/GenBank/DDBJ databases">
        <title>The Musa troglodytarum L. genome provides insights into the mechanism of non-climacteric behaviour and enrichment of carotenoids.</title>
        <authorList>
            <person name="Wang J."/>
        </authorList>
    </citation>
    <scope>NUCLEOTIDE SEQUENCE</scope>
    <source>
        <tissue evidence="12">Leaf</tissue>
    </source>
</reference>
<dbReference type="PANTHER" id="PTHR12786">
    <property type="entry name" value="SPLICING FACTOR SF3A-RELATED"/>
    <property type="match status" value="1"/>
</dbReference>
<dbReference type="GO" id="GO:0003723">
    <property type="term" value="F:RNA binding"/>
    <property type="evidence" value="ECO:0007669"/>
    <property type="project" value="InterPro"/>
</dbReference>
<keyword evidence="3" id="KW-0597">Phosphoprotein</keyword>
<dbReference type="PANTHER" id="PTHR12786:SF2">
    <property type="entry name" value="SPLICING FACTOR 3A SUBUNIT 3"/>
    <property type="match status" value="1"/>
</dbReference>
<evidence type="ECO:0000256" key="6">
    <source>
        <dbReference type="ARBA" id="ARBA00022771"/>
    </source>
</evidence>
<dbReference type="InterPro" id="IPR025086">
    <property type="entry name" value="SDE2/SF3A3_SAP"/>
</dbReference>
<keyword evidence="7" id="KW-0862">Zinc</keyword>
<dbReference type="InterPro" id="IPR000690">
    <property type="entry name" value="Matrin/U1-C_Znf_C2H2"/>
</dbReference>
<dbReference type="OrthoDB" id="2160351at2759"/>
<keyword evidence="13" id="KW-1185">Reference proteome</keyword>